<feature type="region of interest" description="Disordered" evidence="2">
    <location>
        <begin position="189"/>
        <end position="214"/>
    </location>
</feature>
<dbReference type="GO" id="GO:0005509">
    <property type="term" value="F:calcium ion binding"/>
    <property type="evidence" value="ECO:0007669"/>
    <property type="project" value="InterPro"/>
</dbReference>
<protein>
    <submittedName>
        <fullName evidence="5">LAFE_0F09538g1_1</fullName>
    </submittedName>
</protein>
<accession>A0A1G4MF73</accession>
<evidence type="ECO:0000313" key="5">
    <source>
        <dbReference type="EMBL" id="SCW02576.1"/>
    </source>
</evidence>
<dbReference type="InterPro" id="IPR011992">
    <property type="entry name" value="EF-hand-dom_pair"/>
</dbReference>
<dbReference type="Proteomes" id="UP000190831">
    <property type="component" value="Chromosome F"/>
</dbReference>
<dbReference type="InterPro" id="IPR002048">
    <property type="entry name" value="EF_hand_dom"/>
</dbReference>
<dbReference type="FunFam" id="1.10.238.10:FF:000309">
    <property type="entry name" value="Chromosome 21, whole genome shotgun sequence"/>
    <property type="match status" value="1"/>
</dbReference>
<keyword evidence="1 3" id="KW-0732">Signal</keyword>
<dbReference type="OrthoDB" id="289247at2759"/>
<feature type="domain" description="EF-hand" evidence="4">
    <location>
        <begin position="107"/>
        <end position="142"/>
    </location>
</feature>
<feature type="signal peptide" evidence="3">
    <location>
        <begin position="1"/>
        <end position="17"/>
    </location>
</feature>
<dbReference type="PANTHER" id="PTHR19237:SF20">
    <property type="entry name" value="NUCLEOBINDIN 1"/>
    <property type="match status" value="1"/>
</dbReference>
<dbReference type="PROSITE" id="PS50222">
    <property type="entry name" value="EF_HAND_2"/>
    <property type="match status" value="1"/>
</dbReference>
<dbReference type="InterPro" id="IPR040250">
    <property type="entry name" value="Nucleobindin"/>
</dbReference>
<evidence type="ECO:0000259" key="4">
    <source>
        <dbReference type="PROSITE" id="PS50222"/>
    </source>
</evidence>
<dbReference type="PANTHER" id="PTHR19237">
    <property type="entry name" value="NUCLEOBINDIN"/>
    <property type="match status" value="1"/>
</dbReference>
<dbReference type="SUPFAM" id="SSF47473">
    <property type="entry name" value="EF-hand"/>
    <property type="match status" value="1"/>
</dbReference>
<evidence type="ECO:0000313" key="6">
    <source>
        <dbReference type="Proteomes" id="UP000190831"/>
    </source>
</evidence>
<name>A0A1G4MF73_LACFM</name>
<dbReference type="AlphaFoldDB" id="A0A1G4MF73"/>
<feature type="compositionally biased region" description="Basic and acidic residues" evidence="2">
    <location>
        <begin position="189"/>
        <end position="201"/>
    </location>
</feature>
<evidence type="ECO:0000256" key="2">
    <source>
        <dbReference type="SAM" id="MobiDB-lite"/>
    </source>
</evidence>
<gene>
    <name evidence="5" type="ORF">LAFE_0F09538G</name>
</gene>
<keyword evidence="6" id="KW-1185">Reference proteome</keyword>
<evidence type="ECO:0000256" key="1">
    <source>
        <dbReference type="ARBA" id="ARBA00022729"/>
    </source>
</evidence>
<evidence type="ECO:0000256" key="3">
    <source>
        <dbReference type="SAM" id="SignalP"/>
    </source>
</evidence>
<reference evidence="6" key="1">
    <citation type="submission" date="2016-03" db="EMBL/GenBank/DDBJ databases">
        <authorList>
            <person name="Devillers H."/>
        </authorList>
    </citation>
    <scope>NUCLEOTIDE SEQUENCE [LARGE SCALE GENOMIC DNA]</scope>
</reference>
<proteinExistence type="predicted"/>
<feature type="chain" id="PRO_5009237319" evidence="3">
    <location>
        <begin position="18"/>
        <end position="232"/>
    </location>
</feature>
<sequence length="232" mass="26865">MKIKHFVFASLLALVTSVPLKDDGSGINVESEKLPEGLTWEQWHMQHEHQLDDYDPETFFTLHDVGKKGYLDRNDILSLYGLNRDEIVGAGDGMGKHDNSEVVDEEHADRVVKFIMRLLDVDDDTKIAKKEYLDYAKSGKSFPDLGVGVGHHADFEKEYEIHHWNKYHKDSDPEVKNVHKEDIEHELLHHEHEIEHEEKIQRGASRSTVVTDDELESRIDRKNIPSKYKNGF</sequence>
<dbReference type="Gene3D" id="1.10.238.10">
    <property type="entry name" value="EF-hand"/>
    <property type="match status" value="1"/>
</dbReference>
<organism evidence="5 6">
    <name type="scientific">Lachancea fermentati</name>
    <name type="common">Zygosaccharomyces fermentati</name>
    <dbReference type="NCBI Taxonomy" id="4955"/>
    <lineage>
        <taxon>Eukaryota</taxon>
        <taxon>Fungi</taxon>
        <taxon>Dikarya</taxon>
        <taxon>Ascomycota</taxon>
        <taxon>Saccharomycotina</taxon>
        <taxon>Saccharomycetes</taxon>
        <taxon>Saccharomycetales</taxon>
        <taxon>Saccharomycetaceae</taxon>
        <taxon>Lachancea</taxon>
    </lineage>
</organism>
<dbReference type="OMA" id="ADWMTKH"/>
<dbReference type="GO" id="GO:0005793">
    <property type="term" value="C:endoplasmic reticulum-Golgi intermediate compartment"/>
    <property type="evidence" value="ECO:0007669"/>
    <property type="project" value="TreeGrafter"/>
</dbReference>
<dbReference type="EMBL" id="LT598490">
    <property type="protein sequence ID" value="SCW02576.1"/>
    <property type="molecule type" value="Genomic_DNA"/>
</dbReference>